<feature type="signal peptide" evidence="6">
    <location>
        <begin position="1"/>
        <end position="22"/>
    </location>
</feature>
<organism evidence="9 10">
    <name type="scientific">Cellvibrio fibrivorans</name>
    <dbReference type="NCBI Taxonomy" id="126350"/>
    <lineage>
        <taxon>Bacteria</taxon>
        <taxon>Pseudomonadati</taxon>
        <taxon>Pseudomonadota</taxon>
        <taxon>Gammaproteobacteria</taxon>
        <taxon>Cellvibrionales</taxon>
        <taxon>Cellvibrionaceae</taxon>
        <taxon>Cellvibrio</taxon>
    </lineage>
</organism>
<evidence type="ECO:0000256" key="5">
    <source>
        <dbReference type="SAM" id="MobiDB-lite"/>
    </source>
</evidence>
<dbReference type="SUPFAM" id="SSF49785">
    <property type="entry name" value="Galactose-binding domain-like"/>
    <property type="match status" value="2"/>
</dbReference>
<evidence type="ECO:0000259" key="8">
    <source>
        <dbReference type="PROSITE" id="PS51762"/>
    </source>
</evidence>
<feature type="region of interest" description="Disordered" evidence="5">
    <location>
        <begin position="295"/>
        <end position="316"/>
    </location>
</feature>
<keyword evidence="10" id="KW-1185">Reference proteome</keyword>
<gene>
    <name evidence="9" type="ORF">J2X05_001249</name>
</gene>
<evidence type="ECO:0000256" key="6">
    <source>
        <dbReference type="SAM" id="SignalP"/>
    </source>
</evidence>
<name>A0ABU1UVN8_9GAMM</name>
<evidence type="ECO:0000256" key="2">
    <source>
        <dbReference type="ARBA" id="ARBA00022729"/>
    </source>
</evidence>
<protein>
    <submittedName>
        <fullName evidence="9">Agarase</fullName>
        <ecNumber evidence="9">3.2.1.81</ecNumber>
    </submittedName>
</protein>
<keyword evidence="3 9" id="KW-0378">Hydrolase</keyword>
<evidence type="ECO:0000259" key="7">
    <source>
        <dbReference type="PROSITE" id="PS51175"/>
    </source>
</evidence>
<dbReference type="InterPro" id="IPR013320">
    <property type="entry name" value="ConA-like_dom_sf"/>
</dbReference>
<feature type="domain" description="CBM6" evidence="7">
    <location>
        <begin position="320"/>
        <end position="451"/>
    </location>
</feature>
<comment type="similarity">
    <text evidence="1">Belongs to the glycosyl hydrolase 16 family.</text>
</comment>
<dbReference type="InterPro" id="IPR008979">
    <property type="entry name" value="Galactose-bd-like_sf"/>
</dbReference>
<dbReference type="SUPFAM" id="SSF49899">
    <property type="entry name" value="Concanavalin A-like lectins/glucanases"/>
    <property type="match status" value="1"/>
</dbReference>
<reference evidence="9 10" key="1">
    <citation type="submission" date="2023-07" db="EMBL/GenBank/DDBJ databases">
        <title>Sorghum-associated microbial communities from plants grown in Nebraska, USA.</title>
        <authorList>
            <person name="Schachtman D."/>
        </authorList>
    </citation>
    <scope>NUCLEOTIDE SEQUENCE [LARGE SCALE GENOMIC DNA]</scope>
    <source>
        <strain evidence="9 10">BE190</strain>
    </source>
</reference>
<dbReference type="SMART" id="SM00606">
    <property type="entry name" value="CBD_IV"/>
    <property type="match status" value="2"/>
</dbReference>
<evidence type="ECO:0000313" key="9">
    <source>
        <dbReference type="EMBL" id="MDR7089243.1"/>
    </source>
</evidence>
<dbReference type="Gene3D" id="2.60.120.200">
    <property type="match status" value="1"/>
</dbReference>
<dbReference type="PROSITE" id="PS51175">
    <property type="entry name" value="CBM6"/>
    <property type="match status" value="2"/>
</dbReference>
<feature type="domain" description="CBM6" evidence="7">
    <location>
        <begin position="469"/>
        <end position="596"/>
    </location>
</feature>
<dbReference type="CDD" id="cd02178">
    <property type="entry name" value="GH16_beta_agarase"/>
    <property type="match status" value="1"/>
</dbReference>
<dbReference type="Gene3D" id="2.60.120.260">
    <property type="entry name" value="Galactose-binding domain-like"/>
    <property type="match status" value="2"/>
</dbReference>
<dbReference type="EC" id="3.2.1.81" evidence="9"/>
<dbReference type="GO" id="GO:0033916">
    <property type="term" value="F:beta-agarase activity"/>
    <property type="evidence" value="ECO:0007669"/>
    <property type="project" value="UniProtKB-EC"/>
</dbReference>
<comment type="caution">
    <text evidence="9">The sequence shown here is derived from an EMBL/GenBank/DDBJ whole genome shotgun (WGS) entry which is preliminary data.</text>
</comment>
<sequence length="597" mass="63806">MKKITSCIAAALLLSAPLASFAADWDSVPIPAAAGTGKTWQLQSISDEFNYTASPTVKPAEFNTRWNPSFINSWTGPGDSEFNAGHSYTSGGSLALQSSAKAGTNKIYTGIISSKETFTYPLYLEARVKHTGNTLANAVWMLSADSTQEIDAMESYGSDRAGQEWFDQRMHVSHHVFIRSPFQDYQPKDEGSWVVNPAGGTWRGAMHVYGVHWKDPWNLDYYIDGVKVRTVSGPAMIDPYNFTNGTGINKPLHIIIDVEHQDWRDVRPTAAELADTSKSIMFVDWIRVYKPVTSSATSSSNSVSSSSSSLSNSSSSSATTVIDFANYFDTGKSTASVAGDTYVGFNKSGSGNINYNTAGDWADYLVTLPSDGQYKIEVTTASPMTSGIGAKLSVDGIYVSTTSLAATGGWELYSASTLANNLSIGAGTHTVRIESTGTSAWQWNGDEIRVTKVGSAPVGSPTTPAPVAMIIQAESFSATGGVYDGFKTYSVNGVSAINYNQRGDWADYAVNVAADGSYTFNAYVSSPMSGAALEVSVDGVKVLTQAVPNNGSWDSFQKVSSASKIALTKGAHTIRVTSAGTTSSTWEWNADKFELIP</sequence>
<dbReference type="RefSeq" id="WP_151030830.1">
    <property type="nucleotide sequence ID" value="NZ_JAVDVX010000002.1"/>
</dbReference>
<keyword evidence="4 9" id="KW-0326">Glycosidase</keyword>
<dbReference type="InterPro" id="IPR016287">
    <property type="entry name" value="Beta_agarase"/>
</dbReference>
<dbReference type="PROSITE" id="PS51762">
    <property type="entry name" value="GH16_2"/>
    <property type="match status" value="1"/>
</dbReference>
<dbReference type="EMBL" id="JAVDVX010000002">
    <property type="protein sequence ID" value="MDR7089243.1"/>
    <property type="molecule type" value="Genomic_DNA"/>
</dbReference>
<evidence type="ECO:0000313" key="10">
    <source>
        <dbReference type="Proteomes" id="UP001253595"/>
    </source>
</evidence>
<dbReference type="InterPro" id="IPR006584">
    <property type="entry name" value="Cellulose-bd_IV"/>
</dbReference>
<feature type="domain" description="GH16" evidence="8">
    <location>
        <begin position="23"/>
        <end position="294"/>
    </location>
</feature>
<accession>A0ABU1UVN8</accession>
<dbReference type="InterPro" id="IPR000757">
    <property type="entry name" value="Beta-glucanase-like"/>
</dbReference>
<feature type="chain" id="PRO_5047493934" evidence="6">
    <location>
        <begin position="23"/>
        <end position="597"/>
    </location>
</feature>
<dbReference type="InterPro" id="IPR005084">
    <property type="entry name" value="CBM6"/>
</dbReference>
<dbReference type="Proteomes" id="UP001253595">
    <property type="component" value="Unassembled WGS sequence"/>
</dbReference>
<dbReference type="CDD" id="cd04079">
    <property type="entry name" value="CBM6_agarase-like"/>
    <property type="match status" value="2"/>
</dbReference>
<keyword evidence="2 6" id="KW-0732">Signal</keyword>
<evidence type="ECO:0000256" key="1">
    <source>
        <dbReference type="ARBA" id="ARBA00006865"/>
    </source>
</evidence>
<dbReference type="Pfam" id="PF03422">
    <property type="entry name" value="CBM_6"/>
    <property type="match status" value="2"/>
</dbReference>
<evidence type="ECO:0000256" key="3">
    <source>
        <dbReference type="ARBA" id="ARBA00022801"/>
    </source>
</evidence>
<evidence type="ECO:0000256" key="4">
    <source>
        <dbReference type="ARBA" id="ARBA00023295"/>
    </source>
</evidence>
<proteinExistence type="inferred from homology"/>